<feature type="domain" description="GHMP kinase N-terminal" evidence="10">
    <location>
        <begin position="75"/>
        <end position="148"/>
    </location>
</feature>
<dbReference type="InterPro" id="IPR013750">
    <property type="entry name" value="GHMP_kinase_C_dom"/>
</dbReference>
<dbReference type="InterPro" id="IPR004424">
    <property type="entry name" value="IspE"/>
</dbReference>
<dbReference type="PIRSF" id="PIRSF010376">
    <property type="entry name" value="IspE"/>
    <property type="match status" value="1"/>
</dbReference>
<dbReference type="InterPro" id="IPR020568">
    <property type="entry name" value="Ribosomal_Su5_D2-typ_SF"/>
</dbReference>
<keyword evidence="4 9" id="KW-0808">Transferase</keyword>
<dbReference type="PRINTS" id="PR00960">
    <property type="entry name" value="LMBPPROTEIN"/>
</dbReference>
<evidence type="ECO:0000256" key="1">
    <source>
        <dbReference type="ARBA" id="ARBA00009684"/>
    </source>
</evidence>
<dbReference type="AlphaFoldDB" id="A0A9E7AD30"/>
<dbReference type="Pfam" id="PF00288">
    <property type="entry name" value="GHMP_kinases_N"/>
    <property type="match status" value="1"/>
</dbReference>
<keyword evidence="6 9" id="KW-0418">Kinase</keyword>
<evidence type="ECO:0000256" key="4">
    <source>
        <dbReference type="ARBA" id="ARBA00022679"/>
    </source>
</evidence>
<feature type="active site" evidence="9">
    <location>
        <position position="18"/>
    </location>
</feature>
<gene>
    <name evidence="9" type="primary">ispE</name>
    <name evidence="12" type="ORF">M3I19_01320</name>
</gene>
<comment type="similarity">
    <text evidence="1 9">Belongs to the GHMP kinase family. IspE subfamily.</text>
</comment>
<dbReference type="InterPro" id="IPR014721">
    <property type="entry name" value="Ribsml_uS5_D2-typ_fold_subgr"/>
</dbReference>
<evidence type="ECO:0000256" key="2">
    <source>
        <dbReference type="ARBA" id="ARBA00012052"/>
    </source>
</evidence>
<dbReference type="Gene3D" id="3.30.70.890">
    <property type="entry name" value="GHMP kinase, C-terminal domain"/>
    <property type="match status" value="1"/>
</dbReference>
<name>A0A9E7AD30_9ACTN</name>
<evidence type="ECO:0000256" key="5">
    <source>
        <dbReference type="ARBA" id="ARBA00022741"/>
    </source>
</evidence>
<dbReference type="EC" id="2.7.1.148" evidence="2 9"/>
<organism evidence="12 13">
    <name type="scientific">Lancefieldella parvula</name>
    <dbReference type="NCBI Taxonomy" id="1382"/>
    <lineage>
        <taxon>Bacteria</taxon>
        <taxon>Bacillati</taxon>
        <taxon>Actinomycetota</taxon>
        <taxon>Coriobacteriia</taxon>
        <taxon>Coriobacteriales</taxon>
        <taxon>Atopobiaceae</taxon>
        <taxon>Lancefieldella</taxon>
    </lineage>
</organism>
<comment type="function">
    <text evidence="9">Catalyzes the phosphorylation of the position 2 hydroxy group of 4-diphosphocytidyl-2C-methyl-D-erythritol.</text>
</comment>
<feature type="active site" evidence="9">
    <location>
        <position position="143"/>
    </location>
</feature>
<dbReference type="GO" id="GO:0005524">
    <property type="term" value="F:ATP binding"/>
    <property type="evidence" value="ECO:0007669"/>
    <property type="project" value="UniProtKB-UniRule"/>
</dbReference>
<keyword evidence="9" id="KW-0414">Isoprene biosynthesis</keyword>
<dbReference type="GO" id="GO:0050515">
    <property type="term" value="F:4-(cytidine 5'-diphospho)-2-C-methyl-D-erythritol kinase activity"/>
    <property type="evidence" value="ECO:0007669"/>
    <property type="project" value="UniProtKB-UniRule"/>
</dbReference>
<keyword evidence="5 9" id="KW-0547">Nucleotide-binding</keyword>
<dbReference type="PANTHER" id="PTHR43527:SF2">
    <property type="entry name" value="4-DIPHOSPHOCYTIDYL-2-C-METHYL-D-ERYTHRITOL KINASE, CHLOROPLASTIC"/>
    <property type="match status" value="1"/>
</dbReference>
<dbReference type="InterPro" id="IPR001174">
    <property type="entry name" value="HddA/FKP"/>
</dbReference>
<dbReference type="GO" id="GO:0019288">
    <property type="term" value="P:isopentenyl diphosphate biosynthetic process, methylerythritol 4-phosphate pathway"/>
    <property type="evidence" value="ECO:0007669"/>
    <property type="project" value="UniProtKB-UniRule"/>
</dbReference>
<evidence type="ECO:0000259" key="10">
    <source>
        <dbReference type="Pfam" id="PF00288"/>
    </source>
</evidence>
<keyword evidence="7 9" id="KW-0067">ATP-binding</keyword>
<dbReference type="EMBL" id="CP097092">
    <property type="protein sequence ID" value="UQF78363.1"/>
    <property type="molecule type" value="Genomic_DNA"/>
</dbReference>
<evidence type="ECO:0000259" key="11">
    <source>
        <dbReference type="Pfam" id="PF08544"/>
    </source>
</evidence>
<proteinExistence type="inferred from homology"/>
<evidence type="ECO:0000256" key="8">
    <source>
        <dbReference type="ARBA" id="ARBA00032554"/>
    </source>
</evidence>
<evidence type="ECO:0000313" key="13">
    <source>
        <dbReference type="Proteomes" id="UP000831562"/>
    </source>
</evidence>
<comment type="caution">
    <text evidence="9">Lacks conserved residue(s) required for the propagation of feature annotation.</text>
</comment>
<dbReference type="SUPFAM" id="SSF55060">
    <property type="entry name" value="GHMP Kinase, C-terminal domain"/>
    <property type="match status" value="1"/>
</dbReference>
<dbReference type="Pfam" id="PF08544">
    <property type="entry name" value="GHMP_kinases_C"/>
    <property type="match status" value="1"/>
</dbReference>
<dbReference type="HAMAP" id="MF_00061">
    <property type="entry name" value="IspE"/>
    <property type="match status" value="1"/>
</dbReference>
<dbReference type="Proteomes" id="UP000831562">
    <property type="component" value="Chromosome"/>
</dbReference>
<dbReference type="Gene3D" id="3.30.230.10">
    <property type="match status" value="1"/>
</dbReference>
<sequence>MAASSSKFGRQTIKIPCKVNLHLGIHTQKDQRGYHKVDSLMVPVALYDTVVVDDAPELTVTHEPQLCVLPERTTTWKAAVLLANKLGVSPDVSIDVQVHIPEKAGLGGSSADAAATLYLLAQRWGVDPLDPLVVEVAKAVGADVAFFLDPRPSLMLGAGDTLVETYASTVDAPLAIVLPAETGVVTKEAYDQFDASPIAPESYEQLSALLRAAGQDAAGMEPAPDNAAAGEQFIQQVASLLFNNLAPAAKSLKPQVAEVEEWLKAQSGVLGAQVSGSGSSSFALCESQDTADAIAAAAQAEGWRGFSTTCKL</sequence>
<dbReference type="InterPro" id="IPR006204">
    <property type="entry name" value="GHMP_kinase_N_dom"/>
</dbReference>
<accession>A0A9E7AD30</accession>
<dbReference type="PANTHER" id="PTHR43527">
    <property type="entry name" value="4-DIPHOSPHOCYTIDYL-2-C-METHYL-D-ERYTHRITOL KINASE, CHLOROPLASTIC"/>
    <property type="match status" value="1"/>
</dbReference>
<reference evidence="12" key="1">
    <citation type="submission" date="2022-05" db="EMBL/GenBank/DDBJ databases">
        <title>Using nanopore sequencing to obtain complete genomes from saliva samples.</title>
        <authorList>
            <person name="Baker J.L."/>
        </authorList>
    </citation>
    <scope>NUCLEOTIDE SEQUENCE</scope>
    <source>
        <strain evidence="12">JCVI-JB-Lp32</strain>
    </source>
</reference>
<dbReference type="SUPFAM" id="SSF54211">
    <property type="entry name" value="Ribosomal protein S5 domain 2-like"/>
    <property type="match status" value="1"/>
</dbReference>
<comment type="pathway">
    <text evidence="9">Isoprenoid biosynthesis; isopentenyl diphosphate biosynthesis via DXP pathway; isopentenyl diphosphate from 1-deoxy-D-xylulose 5-phosphate: step 3/6.</text>
</comment>
<evidence type="ECO:0000256" key="3">
    <source>
        <dbReference type="ARBA" id="ARBA00017473"/>
    </source>
</evidence>
<evidence type="ECO:0000256" key="7">
    <source>
        <dbReference type="ARBA" id="ARBA00022840"/>
    </source>
</evidence>
<dbReference type="GO" id="GO:0016114">
    <property type="term" value="P:terpenoid biosynthetic process"/>
    <property type="evidence" value="ECO:0007669"/>
    <property type="project" value="InterPro"/>
</dbReference>
<evidence type="ECO:0000256" key="9">
    <source>
        <dbReference type="HAMAP-Rule" id="MF_00061"/>
    </source>
</evidence>
<feature type="domain" description="GHMP kinase C-terminal" evidence="11">
    <location>
        <begin position="233"/>
        <end position="301"/>
    </location>
</feature>
<evidence type="ECO:0000313" key="12">
    <source>
        <dbReference type="EMBL" id="UQF78363.1"/>
    </source>
</evidence>
<dbReference type="InterPro" id="IPR036554">
    <property type="entry name" value="GHMP_kinase_C_sf"/>
</dbReference>
<evidence type="ECO:0000256" key="6">
    <source>
        <dbReference type="ARBA" id="ARBA00022777"/>
    </source>
</evidence>
<comment type="catalytic activity">
    <reaction evidence="9">
        <text>4-CDP-2-C-methyl-D-erythritol + ATP = 4-CDP-2-C-methyl-D-erythritol 2-phosphate + ADP + H(+)</text>
        <dbReference type="Rhea" id="RHEA:18437"/>
        <dbReference type="ChEBI" id="CHEBI:15378"/>
        <dbReference type="ChEBI" id="CHEBI:30616"/>
        <dbReference type="ChEBI" id="CHEBI:57823"/>
        <dbReference type="ChEBI" id="CHEBI:57919"/>
        <dbReference type="ChEBI" id="CHEBI:456216"/>
        <dbReference type="EC" id="2.7.1.148"/>
    </reaction>
</comment>
<protein>
    <recommendedName>
        <fullName evidence="3 9">4-diphosphocytidyl-2-C-methyl-D-erythritol kinase</fullName>
        <shortName evidence="9">CMK</shortName>
        <ecNumber evidence="2 9">2.7.1.148</ecNumber>
    </recommendedName>
    <alternativeName>
        <fullName evidence="8 9">4-(cytidine-5'-diphospho)-2-C-methyl-D-erythritol kinase</fullName>
    </alternativeName>
</protein>